<keyword evidence="2" id="KW-1185">Reference proteome</keyword>
<gene>
    <name evidence="1" type="ORF">HannXRQ_Chr15g0493411</name>
</gene>
<evidence type="ECO:0000313" key="1">
    <source>
        <dbReference type="EMBL" id="OTF96369.1"/>
    </source>
</evidence>
<dbReference type="InParanoid" id="A0A251SBY3"/>
<dbReference type="Proteomes" id="UP000215914">
    <property type="component" value="Chromosome 15"/>
</dbReference>
<organism evidence="1 2">
    <name type="scientific">Helianthus annuus</name>
    <name type="common">Common sunflower</name>
    <dbReference type="NCBI Taxonomy" id="4232"/>
    <lineage>
        <taxon>Eukaryota</taxon>
        <taxon>Viridiplantae</taxon>
        <taxon>Streptophyta</taxon>
        <taxon>Embryophyta</taxon>
        <taxon>Tracheophyta</taxon>
        <taxon>Spermatophyta</taxon>
        <taxon>Magnoliopsida</taxon>
        <taxon>eudicotyledons</taxon>
        <taxon>Gunneridae</taxon>
        <taxon>Pentapetalae</taxon>
        <taxon>asterids</taxon>
        <taxon>campanulids</taxon>
        <taxon>Asterales</taxon>
        <taxon>Asteraceae</taxon>
        <taxon>Asteroideae</taxon>
        <taxon>Heliantheae alliance</taxon>
        <taxon>Heliantheae</taxon>
        <taxon>Helianthus</taxon>
    </lineage>
</organism>
<dbReference type="AlphaFoldDB" id="A0A251SBY3"/>
<evidence type="ECO:0000313" key="2">
    <source>
        <dbReference type="Proteomes" id="UP000215914"/>
    </source>
</evidence>
<sequence length="51" mass="6130">MYLFGIMEKLNFHHKSVHYTSNNLTYSKLNSLLPPLKFMMNTKRINLIFCH</sequence>
<reference evidence="2" key="1">
    <citation type="journal article" date="2017" name="Nature">
        <title>The sunflower genome provides insights into oil metabolism, flowering and Asterid evolution.</title>
        <authorList>
            <person name="Badouin H."/>
            <person name="Gouzy J."/>
            <person name="Grassa C.J."/>
            <person name="Murat F."/>
            <person name="Staton S.E."/>
            <person name="Cottret L."/>
            <person name="Lelandais-Briere C."/>
            <person name="Owens G.L."/>
            <person name="Carrere S."/>
            <person name="Mayjonade B."/>
            <person name="Legrand L."/>
            <person name="Gill N."/>
            <person name="Kane N.C."/>
            <person name="Bowers J.E."/>
            <person name="Hubner S."/>
            <person name="Bellec A."/>
            <person name="Berard A."/>
            <person name="Berges H."/>
            <person name="Blanchet N."/>
            <person name="Boniface M.C."/>
            <person name="Brunel D."/>
            <person name="Catrice O."/>
            <person name="Chaidir N."/>
            <person name="Claudel C."/>
            <person name="Donnadieu C."/>
            <person name="Faraut T."/>
            <person name="Fievet G."/>
            <person name="Helmstetter N."/>
            <person name="King M."/>
            <person name="Knapp S.J."/>
            <person name="Lai Z."/>
            <person name="Le Paslier M.C."/>
            <person name="Lippi Y."/>
            <person name="Lorenzon L."/>
            <person name="Mandel J.R."/>
            <person name="Marage G."/>
            <person name="Marchand G."/>
            <person name="Marquand E."/>
            <person name="Bret-Mestries E."/>
            <person name="Morien E."/>
            <person name="Nambeesan S."/>
            <person name="Nguyen T."/>
            <person name="Pegot-Espagnet P."/>
            <person name="Pouilly N."/>
            <person name="Raftis F."/>
            <person name="Sallet E."/>
            <person name="Schiex T."/>
            <person name="Thomas J."/>
            <person name="Vandecasteele C."/>
            <person name="Vares D."/>
            <person name="Vear F."/>
            <person name="Vautrin S."/>
            <person name="Crespi M."/>
            <person name="Mangin B."/>
            <person name="Burke J.M."/>
            <person name="Salse J."/>
            <person name="Munos S."/>
            <person name="Vincourt P."/>
            <person name="Rieseberg L.H."/>
            <person name="Langlade N.B."/>
        </authorList>
    </citation>
    <scope>NUCLEOTIDE SEQUENCE [LARGE SCALE GENOMIC DNA]</scope>
    <source>
        <strain evidence="2">cv. SF193</strain>
    </source>
</reference>
<dbReference type="EMBL" id="CM007904">
    <property type="protein sequence ID" value="OTF96369.1"/>
    <property type="molecule type" value="Genomic_DNA"/>
</dbReference>
<accession>A0A251SBY3</accession>
<name>A0A251SBY3_HELAN</name>
<proteinExistence type="predicted"/>
<protein>
    <submittedName>
        <fullName evidence="1">Uncharacterized protein</fullName>
    </submittedName>
</protein>